<feature type="non-terminal residue" evidence="1">
    <location>
        <position position="1"/>
    </location>
</feature>
<dbReference type="InterPro" id="IPR005564">
    <property type="entry name" value="Major_capsid_GpE"/>
</dbReference>
<evidence type="ECO:0000313" key="1">
    <source>
        <dbReference type="EMBL" id="NYZ70486.1"/>
    </source>
</evidence>
<evidence type="ECO:0000313" key="2">
    <source>
        <dbReference type="Proteomes" id="UP000569732"/>
    </source>
</evidence>
<protein>
    <submittedName>
        <fullName evidence="1">Major capsid protein</fullName>
    </submittedName>
</protein>
<dbReference type="EMBL" id="JACCKB010000551">
    <property type="protein sequence ID" value="NYZ70486.1"/>
    <property type="molecule type" value="Genomic_DNA"/>
</dbReference>
<sequence>LPFYLSRYYSTTHEFETETIEFELLFRDRHLAPFVSPMVEGQVMEEQGSEMKSFKPAYIKPKQPIIPQAMLKRRPGEPYHGQLSPQQRRNLRKMEILLEHAESIDNRLEWMAVEASLHGRVMVEGEKYPKRVVDYQRDPSLTKTVSVKWNDPKATPIDDLEDMSVAMSMTKGGAPAE</sequence>
<gene>
    <name evidence="1" type="ORF">H0A36_31225</name>
</gene>
<organism evidence="1 2">
    <name type="scientific">Spartinivicinus marinus</name>
    <dbReference type="NCBI Taxonomy" id="2994442"/>
    <lineage>
        <taxon>Bacteria</taxon>
        <taxon>Pseudomonadati</taxon>
        <taxon>Pseudomonadota</taxon>
        <taxon>Gammaproteobacteria</taxon>
        <taxon>Oceanospirillales</taxon>
        <taxon>Zooshikellaceae</taxon>
        <taxon>Spartinivicinus</taxon>
    </lineage>
</organism>
<dbReference type="Gene3D" id="3.15.30.10">
    <property type="entry name" value="putative capsid protein of prophage domain like"/>
    <property type="match status" value="1"/>
</dbReference>
<feature type="non-terminal residue" evidence="1">
    <location>
        <position position="177"/>
    </location>
</feature>
<name>A0A853IRA7_9GAMM</name>
<proteinExistence type="predicted"/>
<dbReference type="RefSeq" id="WP_180572294.1">
    <property type="nucleotide sequence ID" value="NZ_JACCKB010000551.1"/>
</dbReference>
<accession>A0A853IRA7</accession>
<dbReference type="Proteomes" id="UP000569732">
    <property type="component" value="Unassembled WGS sequence"/>
</dbReference>
<keyword evidence="2" id="KW-1185">Reference proteome</keyword>
<dbReference type="Pfam" id="PF03864">
    <property type="entry name" value="Phage_cap_E"/>
    <property type="match status" value="1"/>
</dbReference>
<comment type="caution">
    <text evidence="1">The sequence shown here is derived from an EMBL/GenBank/DDBJ whole genome shotgun (WGS) entry which is preliminary data.</text>
</comment>
<dbReference type="AlphaFoldDB" id="A0A853IRA7"/>
<reference evidence="1 2" key="1">
    <citation type="submission" date="2020-07" db="EMBL/GenBank/DDBJ databases">
        <title>Endozoicomonas sp. nov., isolated from sediment.</title>
        <authorList>
            <person name="Gu T."/>
        </authorList>
    </citation>
    <scope>NUCLEOTIDE SEQUENCE [LARGE SCALE GENOMIC DNA]</scope>
    <source>
        <strain evidence="1 2">SM1973</strain>
    </source>
</reference>